<evidence type="ECO:0000313" key="2">
    <source>
        <dbReference type="EMBL" id="OGI87273.1"/>
    </source>
</evidence>
<feature type="region of interest" description="Disordered" evidence="1">
    <location>
        <begin position="336"/>
        <end position="374"/>
    </location>
</feature>
<accession>A0A1F6WZI2</accession>
<evidence type="ECO:0008006" key="4">
    <source>
        <dbReference type="Google" id="ProtNLM"/>
    </source>
</evidence>
<dbReference type="AlphaFoldDB" id="A0A1F6WZI2"/>
<comment type="caution">
    <text evidence="2">The sequence shown here is derived from an EMBL/GenBank/DDBJ whole genome shotgun (WGS) entry which is preliminary data.</text>
</comment>
<gene>
    <name evidence="2" type="ORF">A2995_01185</name>
</gene>
<evidence type="ECO:0000313" key="3">
    <source>
        <dbReference type="Proteomes" id="UP000185809"/>
    </source>
</evidence>
<reference evidence="2 3" key="1">
    <citation type="journal article" date="2016" name="Nat. Commun.">
        <title>Thousands of microbial genomes shed light on interconnected biogeochemical processes in an aquifer system.</title>
        <authorList>
            <person name="Anantharaman K."/>
            <person name="Brown C.T."/>
            <person name="Hug L.A."/>
            <person name="Sharon I."/>
            <person name="Castelle C.J."/>
            <person name="Probst A.J."/>
            <person name="Thomas B.C."/>
            <person name="Singh A."/>
            <person name="Wilkins M.J."/>
            <person name="Karaoz U."/>
            <person name="Brodie E.L."/>
            <person name="Williams K.H."/>
            <person name="Hubbard S.S."/>
            <person name="Banfield J.F."/>
        </authorList>
    </citation>
    <scope>NUCLEOTIDE SEQUENCE [LARGE SCALE GENOMIC DNA]</scope>
</reference>
<dbReference type="EMBL" id="MFUP01000014">
    <property type="protein sequence ID" value="OGI87273.1"/>
    <property type="molecule type" value="Genomic_DNA"/>
</dbReference>
<dbReference type="Proteomes" id="UP000185809">
    <property type="component" value="Unassembled WGS sequence"/>
</dbReference>
<proteinExistence type="predicted"/>
<organism evidence="2 3">
    <name type="scientific">Candidatus Nomurabacteria bacterium RIFCSPLOWO2_01_FULL_33_24</name>
    <dbReference type="NCBI Taxonomy" id="1801765"/>
    <lineage>
        <taxon>Bacteria</taxon>
        <taxon>Candidatus Nomuraibacteriota</taxon>
    </lineage>
</organism>
<protein>
    <recommendedName>
        <fullName evidence="4">Fibronectin type-III domain-containing protein</fullName>
    </recommendedName>
</protein>
<sequence length="655" mass="72563">MLNKFKKQFSKKITFLIVIFTIFLLVSFPIAQTPKVQAQSDTVPAIGTITYSDKTNESAVLLGSWDSGDNEDTEMKTYFEWGLSDDYGERTNEIYQGPGSGIVGTTIIGLHSNRPYHFRLVGEVVNQGSYANQTFYGEDVSFVTNQYIGGGGKKPEIITLDTDYISDTAGNLNAHFEDENSGLDTNIYFEYGTSDSFGNITGTNTMSDQSGTTAIYIENLHPDNQYYFRAVGYNDNGITIGNTLIFITYKAGDEGSGRPPSENGRVYVEGSGNIFRQKTYSGGIGDPSSTGAKTVGGIALAIASCAGVGDMIADFIGGIGKEAADKVGNELKEKTKTTVEDKVGSELTTPAVPTKEVSSSEISKDTEKNKKENKALNQKEKCLDAIAYEAAHQVLDKLTANTVNWINSGFQGGAFFQNPDNYFSDLAERELNYFINIIGYNNQDYPFGRRLAENLARNVRRGFEQNAKFTLQQAMRDNRSYTDFYTDFSAGGWDAWLMMTQLPQNNPVGFKIITDEELQKRFAGHYESPFNAIRESLRINGGFFNQQKCVDPVDFEELDKNNFTKEDLSYVQKIAYAGSSSEDQKKAAREDIRKHTCLRWETRTPGNMISDGLSNALGSDFKQMELADELNESIAAIMDALIYRVVDEGLSEINL</sequence>
<feature type="compositionally biased region" description="Basic and acidic residues" evidence="1">
    <location>
        <begin position="362"/>
        <end position="374"/>
    </location>
</feature>
<name>A0A1F6WZI2_9BACT</name>
<evidence type="ECO:0000256" key="1">
    <source>
        <dbReference type="SAM" id="MobiDB-lite"/>
    </source>
</evidence>